<evidence type="ECO:0000313" key="7">
    <source>
        <dbReference type="EMBL" id="QTD47751.1"/>
    </source>
</evidence>
<organism evidence="7 8">
    <name type="scientific">Sulfidibacter corallicola</name>
    <dbReference type="NCBI Taxonomy" id="2818388"/>
    <lineage>
        <taxon>Bacteria</taxon>
        <taxon>Pseudomonadati</taxon>
        <taxon>Acidobacteriota</taxon>
        <taxon>Holophagae</taxon>
        <taxon>Acanthopleuribacterales</taxon>
        <taxon>Acanthopleuribacteraceae</taxon>
        <taxon>Sulfidibacter</taxon>
    </lineage>
</organism>
<evidence type="ECO:0000256" key="2">
    <source>
        <dbReference type="ARBA" id="ARBA00012438"/>
    </source>
</evidence>
<proteinExistence type="predicted"/>
<accession>A0A8A4TG53</accession>
<evidence type="ECO:0000313" key="8">
    <source>
        <dbReference type="Proteomes" id="UP000663929"/>
    </source>
</evidence>
<dbReference type="InterPro" id="IPR004358">
    <property type="entry name" value="Sig_transdc_His_kin-like_C"/>
</dbReference>
<keyword evidence="8" id="KW-1185">Reference proteome</keyword>
<dbReference type="SUPFAM" id="SSF55874">
    <property type="entry name" value="ATPase domain of HSP90 chaperone/DNA topoisomerase II/histidine kinase"/>
    <property type="match status" value="1"/>
</dbReference>
<dbReference type="RefSeq" id="WP_237377417.1">
    <property type="nucleotide sequence ID" value="NZ_CP071793.1"/>
</dbReference>
<name>A0A8A4TG53_SULCO</name>
<gene>
    <name evidence="7" type="ORF">J3U87_19355</name>
</gene>
<dbReference type="InterPro" id="IPR036097">
    <property type="entry name" value="HisK_dim/P_sf"/>
</dbReference>
<evidence type="ECO:0000256" key="5">
    <source>
        <dbReference type="SAM" id="MobiDB-lite"/>
    </source>
</evidence>
<dbReference type="SMART" id="SM00388">
    <property type="entry name" value="HisKA"/>
    <property type="match status" value="1"/>
</dbReference>
<dbReference type="EC" id="2.7.13.3" evidence="2"/>
<dbReference type="InterPro" id="IPR005467">
    <property type="entry name" value="His_kinase_dom"/>
</dbReference>
<evidence type="ECO:0000259" key="6">
    <source>
        <dbReference type="PROSITE" id="PS50109"/>
    </source>
</evidence>
<dbReference type="PRINTS" id="PR00344">
    <property type="entry name" value="BCTRLSENSOR"/>
</dbReference>
<dbReference type="EMBL" id="CP071793">
    <property type="protein sequence ID" value="QTD47751.1"/>
    <property type="molecule type" value="Genomic_DNA"/>
</dbReference>
<feature type="compositionally biased region" description="Basic residues" evidence="5">
    <location>
        <begin position="468"/>
        <end position="477"/>
    </location>
</feature>
<evidence type="ECO:0000256" key="3">
    <source>
        <dbReference type="ARBA" id="ARBA00022553"/>
    </source>
</evidence>
<dbReference type="InterPro" id="IPR003594">
    <property type="entry name" value="HATPase_dom"/>
</dbReference>
<dbReference type="CDD" id="cd00082">
    <property type="entry name" value="HisKA"/>
    <property type="match status" value="1"/>
</dbReference>
<feature type="coiled-coil region" evidence="4">
    <location>
        <begin position="184"/>
        <end position="215"/>
    </location>
</feature>
<dbReference type="InterPro" id="IPR036890">
    <property type="entry name" value="HATPase_C_sf"/>
</dbReference>
<evidence type="ECO:0000256" key="4">
    <source>
        <dbReference type="SAM" id="Coils"/>
    </source>
</evidence>
<dbReference type="PANTHER" id="PTHR43065:SF42">
    <property type="entry name" value="TWO-COMPONENT SENSOR PPRA"/>
    <property type="match status" value="1"/>
</dbReference>
<protein>
    <recommendedName>
        <fullName evidence="2">histidine kinase</fullName>
        <ecNumber evidence="2">2.7.13.3</ecNumber>
    </recommendedName>
</protein>
<dbReference type="AlphaFoldDB" id="A0A8A4TG53"/>
<dbReference type="InterPro" id="IPR003661">
    <property type="entry name" value="HisK_dim/P_dom"/>
</dbReference>
<dbReference type="Proteomes" id="UP000663929">
    <property type="component" value="Chromosome"/>
</dbReference>
<evidence type="ECO:0000256" key="1">
    <source>
        <dbReference type="ARBA" id="ARBA00000085"/>
    </source>
</evidence>
<dbReference type="Gene3D" id="3.30.565.10">
    <property type="entry name" value="Histidine kinase-like ATPase, C-terminal domain"/>
    <property type="match status" value="1"/>
</dbReference>
<dbReference type="GO" id="GO:0000155">
    <property type="term" value="F:phosphorelay sensor kinase activity"/>
    <property type="evidence" value="ECO:0007669"/>
    <property type="project" value="InterPro"/>
</dbReference>
<dbReference type="PANTHER" id="PTHR43065">
    <property type="entry name" value="SENSOR HISTIDINE KINASE"/>
    <property type="match status" value="1"/>
</dbReference>
<keyword evidence="4" id="KW-0175">Coiled coil</keyword>
<dbReference type="Pfam" id="PF00512">
    <property type="entry name" value="HisKA"/>
    <property type="match status" value="1"/>
</dbReference>
<dbReference type="Gene3D" id="1.10.287.130">
    <property type="match status" value="1"/>
</dbReference>
<reference evidence="7" key="1">
    <citation type="submission" date="2021-03" db="EMBL/GenBank/DDBJ databases">
        <title>Acanthopleuribacteraceae sp. M133.</title>
        <authorList>
            <person name="Wang G."/>
        </authorList>
    </citation>
    <scope>NUCLEOTIDE SEQUENCE</scope>
    <source>
        <strain evidence="7">M133</strain>
    </source>
</reference>
<feature type="region of interest" description="Disordered" evidence="5">
    <location>
        <begin position="468"/>
        <end position="492"/>
    </location>
</feature>
<feature type="domain" description="Histidine kinase" evidence="6">
    <location>
        <begin position="224"/>
        <end position="469"/>
    </location>
</feature>
<dbReference type="SUPFAM" id="SSF47384">
    <property type="entry name" value="Homodimeric domain of signal transducing histidine kinase"/>
    <property type="match status" value="1"/>
</dbReference>
<dbReference type="SMART" id="SM00387">
    <property type="entry name" value="HATPase_c"/>
    <property type="match status" value="1"/>
</dbReference>
<keyword evidence="3" id="KW-0597">Phosphoprotein</keyword>
<comment type="catalytic activity">
    <reaction evidence="1">
        <text>ATP + protein L-histidine = ADP + protein N-phospho-L-histidine.</text>
        <dbReference type="EC" id="2.7.13.3"/>
    </reaction>
</comment>
<dbReference type="Pfam" id="PF02518">
    <property type="entry name" value="HATPase_c"/>
    <property type="match status" value="1"/>
</dbReference>
<sequence>MTDHSESHHALAEILKKSGALFDIEDDRTLMAAALVLWSEVTGSRRGHLVVRRCEELTHLEVGALPEGGFQREQWARWEEAETESAWQAIGDRLVLEAQPLQLAATDLPRNWELPFFEDLEPGGFVLVIPMASQKQAPFGVVFLQRATRFEMADVDIALALSKQVVGALRGLGAVPSVLSDPEANRKEERLQAQVNRMDREIERNREQLLRQEKLASIGTLTAGISHELKNPLNFINNFSGICKELVEEMVEVLREHQASLPAAAREDIDDILHTLRNDVDIINKHGKRATGIIQSMLMLARNAPSKPVATDINALVEEYVSFAYHGMQAKHKAMSLNIRKEFDAGLGYIVVVPQTLSRVLLNILNNACYAVLEKRNRLGSGFTPEIWVRTTQEAGWVSISIRDNGEGIPKELIASIFAPFFTTKPPGEGTGLGLAICRDIIQDHGGDIRVESETGKFTEFNIRLPKKLHSRARKKPRSETEVRQPGSPSNP</sequence>
<dbReference type="KEGG" id="scor:J3U87_19355"/>
<dbReference type="PROSITE" id="PS50109">
    <property type="entry name" value="HIS_KIN"/>
    <property type="match status" value="1"/>
</dbReference>